<dbReference type="RefSeq" id="WP_146055276.1">
    <property type="nucleotide sequence ID" value="NZ_PQGA01000006.1"/>
</dbReference>
<gene>
    <name evidence="1" type="ORF">B0G62_106130</name>
</gene>
<name>A0A2S4MA28_9BURK</name>
<sequence length="360" mass="40030">MTETSPIVFVEPVARGFRLEVMARSISAIRGASCRPVFVATRADYACGELARHVASTWTDVHFVASPMDPDRRHSGVLDREAVDALLDAVADVVARSARADLVFLGADDYLDALATRLPVYRNRLGSACPFVFLYNAEDRVGQPFGVHATAQGTLESITTRGATLLAFDETLHGRTLVARTAKGLPDPWHGHFSRLQRQRVRGAIGLAPHAVLVMANLDRLLDDDGPWRLADVERLAQIPFVHFVLHGSVWTLRSPWFRQLAKRYGHRLIYAGSSRKVHEDIRLIAATDLLLDEDARHARTMALGGGFDREVRHLLLENLDALREFSPASMKLMRDELDRLADESLNGAFGMQLRSAIRL</sequence>
<evidence type="ECO:0000313" key="1">
    <source>
        <dbReference type="EMBL" id="POR51596.1"/>
    </source>
</evidence>
<dbReference type="AlphaFoldDB" id="A0A2S4MA28"/>
<dbReference type="EMBL" id="PQGA01000006">
    <property type="protein sequence ID" value="POR51596.1"/>
    <property type="molecule type" value="Genomic_DNA"/>
</dbReference>
<dbReference type="OrthoDB" id="9113462at2"/>
<organism evidence="1 2">
    <name type="scientific">Paraburkholderia eburnea</name>
    <dbReference type="NCBI Taxonomy" id="1189126"/>
    <lineage>
        <taxon>Bacteria</taxon>
        <taxon>Pseudomonadati</taxon>
        <taxon>Pseudomonadota</taxon>
        <taxon>Betaproteobacteria</taxon>
        <taxon>Burkholderiales</taxon>
        <taxon>Burkholderiaceae</taxon>
        <taxon>Paraburkholderia</taxon>
    </lineage>
</organism>
<evidence type="ECO:0000313" key="2">
    <source>
        <dbReference type="Proteomes" id="UP000237381"/>
    </source>
</evidence>
<comment type="caution">
    <text evidence="1">The sequence shown here is derived from an EMBL/GenBank/DDBJ whole genome shotgun (WGS) entry which is preliminary data.</text>
</comment>
<proteinExistence type="predicted"/>
<keyword evidence="2" id="KW-1185">Reference proteome</keyword>
<reference evidence="1 2" key="1">
    <citation type="submission" date="2018-01" db="EMBL/GenBank/DDBJ databases">
        <title>Genomic Encyclopedia of Type Strains, Phase III (KMG-III): the genomes of soil and plant-associated and newly described type strains.</title>
        <authorList>
            <person name="Whitman W."/>
        </authorList>
    </citation>
    <scope>NUCLEOTIDE SEQUENCE [LARGE SCALE GENOMIC DNA]</scope>
    <source>
        <strain evidence="1 2">JCM 18070</strain>
    </source>
</reference>
<dbReference type="Proteomes" id="UP000237381">
    <property type="component" value="Unassembled WGS sequence"/>
</dbReference>
<protein>
    <submittedName>
        <fullName evidence="1">Uncharacterized protein</fullName>
    </submittedName>
</protein>
<accession>A0A2S4MA28</accession>